<dbReference type="AlphaFoldDB" id="A0A0C9SX85"/>
<sequence length="649" mass="70473">MSSTVPSTPFPRPNFAVLCQICQMIMEWRLCTNNENGNEGRWYAACKTRNSKGQPEGFKWGSPRASPNLSPTLSTGSLQPAEGSTSGGQHHDDHDNDHEHRCAIPGCKNTRVAANCDNFCCRKHCLALGGCKSKKHKLSAVERKHMAVIDPTLLAAPTPMMENHSYPLTPSDTGPSMDLDVAPCSQDLGLATPSSRLSVIPALDALHVKKAMRQPSSSTPKIRNVAKGKGKAKARSDDDIDMLASSRHPSQLPAVFTAGYAQKELLRQQKESRDSEQHTLNQRAAATIHVFGWPRDGEESQEFEVQDMSTNPLSPDNSANQLKLAISAIVLQGLGMGVGVDGQSMLQYFNPSRSRWINILQGHVLALSTPHAYLCSLGVTSMPDFDIVFTTCTTAAVAVPNIRSHLTAERASVRSANHRDLLQMAAPSSHAVHSSIKKLPSVIEITSSSEDNDNSDAVTARKSQGVSCQANPPLSHRTHASTNKFSHPVHRSFGSQHIVKPERFLGTIDLTSSDESSTDLHKSIFDPTASGSTMAPIDVDAIAPSTTPAWPKGFYTCEVALVFEAVAGSTHGTTKKIFQDLYGAHVCFCPSTFSEHLKRWKGASPSSRARFLEAGKTEEGRYINFMKENPAPGVEVKAAKKRLRRNGEL</sequence>
<gene>
    <name evidence="2" type="ORF">PAXINDRAFT_19237</name>
</gene>
<reference evidence="2 3" key="1">
    <citation type="submission" date="2014-06" db="EMBL/GenBank/DDBJ databases">
        <authorList>
            <consortium name="DOE Joint Genome Institute"/>
            <person name="Kuo A."/>
            <person name="Kohler A."/>
            <person name="Nagy L.G."/>
            <person name="Floudas D."/>
            <person name="Copeland A."/>
            <person name="Barry K.W."/>
            <person name="Cichocki N."/>
            <person name="Veneault-Fourrey C."/>
            <person name="LaButti K."/>
            <person name="Lindquist E.A."/>
            <person name="Lipzen A."/>
            <person name="Lundell T."/>
            <person name="Morin E."/>
            <person name="Murat C."/>
            <person name="Sun H."/>
            <person name="Tunlid A."/>
            <person name="Henrissat B."/>
            <person name="Grigoriev I.V."/>
            <person name="Hibbett D.S."/>
            <person name="Martin F."/>
            <person name="Nordberg H.P."/>
            <person name="Cantor M.N."/>
            <person name="Hua S.X."/>
        </authorList>
    </citation>
    <scope>NUCLEOTIDE SEQUENCE [LARGE SCALE GENOMIC DNA]</scope>
    <source>
        <strain evidence="2 3">ATCC 200175</strain>
    </source>
</reference>
<dbReference type="HOGENOM" id="CLU_029373_0_0_1"/>
<reference evidence="3" key="2">
    <citation type="submission" date="2015-01" db="EMBL/GenBank/DDBJ databases">
        <title>Evolutionary Origins and Diversification of the Mycorrhizal Mutualists.</title>
        <authorList>
            <consortium name="DOE Joint Genome Institute"/>
            <consortium name="Mycorrhizal Genomics Consortium"/>
            <person name="Kohler A."/>
            <person name="Kuo A."/>
            <person name="Nagy L.G."/>
            <person name="Floudas D."/>
            <person name="Copeland A."/>
            <person name="Barry K.W."/>
            <person name="Cichocki N."/>
            <person name="Veneault-Fourrey C."/>
            <person name="LaButti K."/>
            <person name="Lindquist E.A."/>
            <person name="Lipzen A."/>
            <person name="Lundell T."/>
            <person name="Morin E."/>
            <person name="Murat C."/>
            <person name="Riley R."/>
            <person name="Ohm R."/>
            <person name="Sun H."/>
            <person name="Tunlid A."/>
            <person name="Henrissat B."/>
            <person name="Grigoriev I.V."/>
            <person name="Hibbett D.S."/>
            <person name="Martin F."/>
        </authorList>
    </citation>
    <scope>NUCLEOTIDE SEQUENCE [LARGE SCALE GENOMIC DNA]</scope>
    <source>
        <strain evidence="3">ATCC 200175</strain>
    </source>
</reference>
<evidence type="ECO:0000313" key="3">
    <source>
        <dbReference type="Proteomes" id="UP000053647"/>
    </source>
</evidence>
<dbReference type="OrthoDB" id="2690793at2759"/>
<feature type="region of interest" description="Disordered" evidence="1">
    <location>
        <begin position="54"/>
        <end position="97"/>
    </location>
</feature>
<feature type="region of interest" description="Disordered" evidence="1">
    <location>
        <begin position="211"/>
        <end position="237"/>
    </location>
</feature>
<proteinExistence type="predicted"/>
<name>A0A0C9SX85_PAXIN</name>
<feature type="compositionally biased region" description="Basic residues" evidence="1">
    <location>
        <begin position="224"/>
        <end position="233"/>
    </location>
</feature>
<evidence type="ECO:0000313" key="2">
    <source>
        <dbReference type="EMBL" id="KIJ07580.1"/>
    </source>
</evidence>
<evidence type="ECO:0000256" key="1">
    <source>
        <dbReference type="SAM" id="MobiDB-lite"/>
    </source>
</evidence>
<dbReference type="EMBL" id="KN819846">
    <property type="protein sequence ID" value="KIJ07580.1"/>
    <property type="molecule type" value="Genomic_DNA"/>
</dbReference>
<protein>
    <submittedName>
        <fullName evidence="2">Uncharacterized protein</fullName>
    </submittedName>
</protein>
<organism evidence="2 3">
    <name type="scientific">Paxillus involutus ATCC 200175</name>
    <dbReference type="NCBI Taxonomy" id="664439"/>
    <lineage>
        <taxon>Eukaryota</taxon>
        <taxon>Fungi</taxon>
        <taxon>Dikarya</taxon>
        <taxon>Basidiomycota</taxon>
        <taxon>Agaricomycotina</taxon>
        <taxon>Agaricomycetes</taxon>
        <taxon>Agaricomycetidae</taxon>
        <taxon>Boletales</taxon>
        <taxon>Paxilineae</taxon>
        <taxon>Paxillaceae</taxon>
        <taxon>Paxillus</taxon>
    </lineage>
</organism>
<accession>A0A0C9SX85</accession>
<keyword evidence="3" id="KW-1185">Reference proteome</keyword>
<dbReference type="Proteomes" id="UP000053647">
    <property type="component" value="Unassembled WGS sequence"/>
</dbReference>
<feature type="compositionally biased region" description="Polar residues" evidence="1">
    <location>
        <begin position="65"/>
        <end position="88"/>
    </location>
</feature>